<gene>
    <name evidence="1" type="ORF">JYU34_010677</name>
</gene>
<comment type="caution">
    <text evidence="1">The sequence shown here is derived from an EMBL/GenBank/DDBJ whole genome shotgun (WGS) entry which is preliminary data.</text>
</comment>
<sequence>MYFKKRLFSTDKLYNISNLLSVRKLYILSVILKTHKCLPFDPTLLKKRRKDIILKLPTVRTTFASIQYNTRSAYLYNKLNKQTYIYNKNFRECKNLVIKFIQTLTYDETENLLICNT</sequence>
<accession>A0ABQ7QEY1</accession>
<keyword evidence="2" id="KW-1185">Reference proteome</keyword>
<organism evidence="1 2">
    <name type="scientific">Plutella xylostella</name>
    <name type="common">Diamondback moth</name>
    <name type="synonym">Plutella maculipennis</name>
    <dbReference type="NCBI Taxonomy" id="51655"/>
    <lineage>
        <taxon>Eukaryota</taxon>
        <taxon>Metazoa</taxon>
        <taxon>Ecdysozoa</taxon>
        <taxon>Arthropoda</taxon>
        <taxon>Hexapoda</taxon>
        <taxon>Insecta</taxon>
        <taxon>Pterygota</taxon>
        <taxon>Neoptera</taxon>
        <taxon>Endopterygota</taxon>
        <taxon>Lepidoptera</taxon>
        <taxon>Glossata</taxon>
        <taxon>Ditrysia</taxon>
        <taxon>Yponomeutoidea</taxon>
        <taxon>Plutellidae</taxon>
        <taxon>Plutella</taxon>
    </lineage>
</organism>
<evidence type="ECO:0000313" key="1">
    <source>
        <dbReference type="EMBL" id="KAG7303781.1"/>
    </source>
</evidence>
<name>A0ABQ7QEY1_PLUXY</name>
<dbReference type="Proteomes" id="UP000823941">
    <property type="component" value="Chromosome 15"/>
</dbReference>
<protein>
    <submittedName>
        <fullName evidence="1">Uncharacterized protein</fullName>
    </submittedName>
</protein>
<evidence type="ECO:0000313" key="2">
    <source>
        <dbReference type="Proteomes" id="UP000823941"/>
    </source>
</evidence>
<reference evidence="1 2" key="1">
    <citation type="submission" date="2021-06" db="EMBL/GenBank/DDBJ databases">
        <title>A haploid diamondback moth (Plutella xylostella L.) genome assembly resolves 31 chromosomes and identifies a diamide resistance mutation.</title>
        <authorList>
            <person name="Ward C.M."/>
            <person name="Perry K.D."/>
            <person name="Baker G."/>
            <person name="Powis K."/>
            <person name="Heckel D.G."/>
            <person name="Baxter S.W."/>
        </authorList>
    </citation>
    <scope>NUCLEOTIDE SEQUENCE [LARGE SCALE GENOMIC DNA]</scope>
    <source>
        <strain evidence="1 2">LV</strain>
        <tissue evidence="1">Single pupa</tissue>
    </source>
</reference>
<proteinExistence type="predicted"/>
<dbReference type="EMBL" id="JAHIBW010000015">
    <property type="protein sequence ID" value="KAG7303781.1"/>
    <property type="molecule type" value="Genomic_DNA"/>
</dbReference>